<dbReference type="EMBL" id="LN887662">
    <property type="protein sequence ID" value="CUR42109.1"/>
    <property type="molecule type" value="Genomic_DNA"/>
</dbReference>
<dbReference type="Proteomes" id="UP000216681">
    <property type="component" value="Unassembled WGS sequence"/>
</dbReference>
<reference evidence="1" key="2">
    <citation type="submission" date="2015-10" db="EMBL/GenBank/DDBJ databases">
        <authorList>
            <person name="Gilbert D.G."/>
        </authorList>
    </citation>
    <scope>NUCLEOTIDE SEQUENCE [LARGE SCALE GENOMIC DNA]</scope>
    <source>
        <strain evidence="1">20-2</strain>
    </source>
</reference>
<evidence type="ECO:0000313" key="4">
    <source>
        <dbReference type="Proteomes" id="UP000235484"/>
    </source>
</evidence>
<evidence type="ECO:0000313" key="2">
    <source>
        <dbReference type="EMBL" id="OYS94519.1"/>
    </source>
</evidence>
<gene>
    <name evidence="2" type="ORF">CBG15_03965</name>
    <name evidence="1" type="ORF">LRLP16767_LR202_01897</name>
</gene>
<reference evidence="2 3" key="4">
    <citation type="submission" date="2017-09" db="EMBL/GenBank/DDBJ databases">
        <title>Tripartite evolution among Lactobacillus johnsonii, Lactobacillus taiwanensis, Lactobacillus reuteri and their rodent host.</title>
        <authorList>
            <person name="Wang T."/>
            <person name="Knowles S."/>
            <person name="Cheng C."/>
        </authorList>
    </citation>
    <scope>NUCLEOTIDE SEQUENCE [LARGE SCALE GENOMIC DNA]</scope>
    <source>
        <strain evidence="2 3">105n</strain>
    </source>
</reference>
<reference evidence="4" key="1">
    <citation type="submission" date="2015-10" db="EMBL/GenBank/DDBJ databases">
        <authorList>
            <person name="Crossman L.C."/>
        </authorList>
    </citation>
    <scope>NUCLEOTIDE SEQUENCE [LARGE SCALE GENOMIC DNA]</scope>
    <source>
        <strain evidence="4">20-2</strain>
    </source>
</reference>
<dbReference type="Proteomes" id="UP000235484">
    <property type="component" value="Unassembled WGS sequence"/>
</dbReference>
<organism evidence="1 4">
    <name type="scientific">Limosilactobacillus reuteri</name>
    <name type="common">Lactobacillus reuteri</name>
    <dbReference type="NCBI Taxonomy" id="1598"/>
    <lineage>
        <taxon>Bacteria</taxon>
        <taxon>Bacillati</taxon>
        <taxon>Bacillota</taxon>
        <taxon>Bacilli</taxon>
        <taxon>Lactobacillales</taxon>
        <taxon>Lactobacillaceae</taxon>
        <taxon>Limosilactobacillus</taxon>
    </lineage>
</organism>
<evidence type="ECO:0000313" key="3">
    <source>
        <dbReference type="Proteomes" id="UP000216681"/>
    </source>
</evidence>
<dbReference type="RefSeq" id="WP_094512243.1">
    <property type="nucleotide sequence ID" value="NZ_CP065330.1"/>
</dbReference>
<accession>A0A0U5JXQ1</accession>
<protein>
    <submittedName>
        <fullName evidence="1">Uncharacterized protein</fullName>
    </submittedName>
</protein>
<evidence type="ECO:0000313" key="1">
    <source>
        <dbReference type="EMBL" id="CUR42109.1"/>
    </source>
</evidence>
<dbReference type="EMBL" id="NGPX01000014">
    <property type="protein sequence ID" value="OYS94519.1"/>
    <property type="molecule type" value="Genomic_DNA"/>
</dbReference>
<proteinExistence type="predicted"/>
<dbReference type="AlphaFoldDB" id="A0A0U5JXQ1"/>
<sequence length="60" mass="6880">MDNEYDIGLITNLTSNVATGVIIGTNEPFEIKMREEVKQSLSRYMVVAINLDHTDFIYQQ</sequence>
<reference evidence="2 3" key="3">
    <citation type="submission" date="2017-05" db="EMBL/GenBank/DDBJ databases">
        <authorList>
            <person name="Lin X.B."/>
            <person name="Stothard P."/>
            <person name="Tasseva G."/>
            <person name="Walter J."/>
        </authorList>
    </citation>
    <scope>NUCLEOTIDE SEQUENCE [LARGE SCALE GENOMIC DNA]</scope>
    <source>
        <strain evidence="2 3">105n</strain>
    </source>
</reference>
<name>A0A0U5JXQ1_LIMRT</name>